<feature type="region of interest" description="Disordered" evidence="1">
    <location>
        <begin position="192"/>
        <end position="238"/>
    </location>
</feature>
<sequence length="238" mass="27552">MESILAYTRDRHELRCALLDKGFHKALAACDAMEPAILEQVIGTCFSLQYHRCTQKTAKAPCLWQKIRSELGLSQAELAAEVSKFHRLDVSKQTVEWRSERERFAASMLRPSDFKMWKMNNLNVRSLEQWERDHPQPNIRNIGADDIQLIERTRPHRESRKSGFVEVFERFFTDRCGVKLSWEDLMCEITGNRDPRKHRLPETEKKRNKEKRAANDALDSPLSPSVDGTEQALVADVA</sequence>
<dbReference type="RefSeq" id="WP_014810126.1">
    <property type="nucleotide sequence ID" value="NC_018025.1"/>
</dbReference>
<dbReference type="HOGENOM" id="CLU_1164404_0_0_7"/>
<evidence type="ECO:0000313" key="2">
    <source>
        <dbReference type="EMBL" id="AFM24983.1"/>
    </source>
</evidence>
<feature type="compositionally biased region" description="Basic and acidic residues" evidence="1">
    <location>
        <begin position="200"/>
        <end position="214"/>
    </location>
</feature>
<dbReference type="KEGG" id="dti:Desti_2295"/>
<keyword evidence="3" id="KW-1185">Reference proteome</keyword>
<dbReference type="EMBL" id="CP003360">
    <property type="protein sequence ID" value="AFM24983.1"/>
    <property type="molecule type" value="Genomic_DNA"/>
</dbReference>
<evidence type="ECO:0000313" key="3">
    <source>
        <dbReference type="Proteomes" id="UP000006055"/>
    </source>
</evidence>
<evidence type="ECO:0000256" key="1">
    <source>
        <dbReference type="SAM" id="MobiDB-lite"/>
    </source>
</evidence>
<dbReference type="Proteomes" id="UP000006055">
    <property type="component" value="Chromosome"/>
</dbReference>
<name>I4C5Z2_DESTA</name>
<reference evidence="3" key="1">
    <citation type="submission" date="2012-06" db="EMBL/GenBank/DDBJ databases">
        <title>Complete sequence of chromosome of Desulfomonile tiedjei DSM 6799.</title>
        <authorList>
            <person name="Lucas S."/>
            <person name="Copeland A."/>
            <person name="Lapidus A."/>
            <person name="Glavina del Rio T."/>
            <person name="Dalin E."/>
            <person name="Tice H."/>
            <person name="Bruce D."/>
            <person name="Goodwin L."/>
            <person name="Pitluck S."/>
            <person name="Peters L."/>
            <person name="Ovchinnikova G."/>
            <person name="Zeytun A."/>
            <person name="Lu M."/>
            <person name="Kyrpides N."/>
            <person name="Mavromatis K."/>
            <person name="Ivanova N."/>
            <person name="Brettin T."/>
            <person name="Detter J.C."/>
            <person name="Han C."/>
            <person name="Larimer F."/>
            <person name="Land M."/>
            <person name="Hauser L."/>
            <person name="Markowitz V."/>
            <person name="Cheng J.-F."/>
            <person name="Hugenholtz P."/>
            <person name="Woyke T."/>
            <person name="Wu D."/>
            <person name="Spring S."/>
            <person name="Schroeder M."/>
            <person name="Brambilla E."/>
            <person name="Klenk H.-P."/>
            <person name="Eisen J.A."/>
        </authorList>
    </citation>
    <scope>NUCLEOTIDE SEQUENCE [LARGE SCALE GENOMIC DNA]</scope>
    <source>
        <strain evidence="3">ATCC 49306 / DSM 6799 / DCB-1</strain>
    </source>
</reference>
<dbReference type="AlphaFoldDB" id="I4C5Z2"/>
<organism evidence="2 3">
    <name type="scientific">Desulfomonile tiedjei (strain ATCC 49306 / DSM 6799 / DCB-1)</name>
    <dbReference type="NCBI Taxonomy" id="706587"/>
    <lineage>
        <taxon>Bacteria</taxon>
        <taxon>Pseudomonadati</taxon>
        <taxon>Thermodesulfobacteriota</taxon>
        <taxon>Desulfomonilia</taxon>
        <taxon>Desulfomonilales</taxon>
        <taxon>Desulfomonilaceae</taxon>
        <taxon>Desulfomonile</taxon>
    </lineage>
</organism>
<gene>
    <name evidence="2" type="ordered locus">Desti_2295</name>
</gene>
<accession>I4C5Z2</accession>
<proteinExistence type="predicted"/>
<dbReference type="STRING" id="706587.Desti_2295"/>
<protein>
    <submittedName>
        <fullName evidence="2">Uncharacterized protein</fullName>
    </submittedName>
</protein>